<accession>A0AAE0XNA9</accession>
<dbReference type="PANTHER" id="PTHR22801">
    <property type="entry name" value="LITHOSTATHINE"/>
    <property type="match status" value="1"/>
</dbReference>
<dbReference type="EMBL" id="JAWDGP010007969">
    <property type="protein sequence ID" value="KAK3698673.1"/>
    <property type="molecule type" value="Genomic_DNA"/>
</dbReference>
<protein>
    <recommendedName>
        <fullName evidence="3">C-type lectin domain-containing protein</fullName>
    </recommendedName>
</protein>
<comment type="caution">
    <text evidence="4">The sequence shown here is derived from an EMBL/GenBank/DDBJ whole genome shotgun (WGS) entry which is preliminary data.</text>
</comment>
<dbReference type="InterPro" id="IPR001304">
    <property type="entry name" value="C-type_lectin-like"/>
</dbReference>
<dbReference type="Pfam" id="PF00059">
    <property type="entry name" value="Lectin_C"/>
    <property type="match status" value="1"/>
</dbReference>
<dbReference type="SUPFAM" id="SSF56436">
    <property type="entry name" value="C-type lectin-like"/>
    <property type="match status" value="1"/>
</dbReference>
<keyword evidence="2" id="KW-0732">Signal</keyword>
<evidence type="ECO:0000259" key="3">
    <source>
        <dbReference type="PROSITE" id="PS50041"/>
    </source>
</evidence>
<dbReference type="AlphaFoldDB" id="A0AAE0XNA9"/>
<evidence type="ECO:0000256" key="1">
    <source>
        <dbReference type="SAM" id="MobiDB-lite"/>
    </source>
</evidence>
<dbReference type="CDD" id="cd00037">
    <property type="entry name" value="CLECT"/>
    <property type="match status" value="1"/>
</dbReference>
<dbReference type="Proteomes" id="UP001283361">
    <property type="component" value="Unassembled WGS sequence"/>
</dbReference>
<sequence length="300" mass="34861">MAGTLLLVSLCLSLFLGSLAFTVPICPYTVRAKIHPGYLRMFGNWCYFFDVYERKTHDMARKKCQSLGGTLAMPKTEAINSFLSRELENTYNVFHPVWIGLHDTYNEGQFLWDDGSSLNWNNFEVTSGLWFPYLENCVALHPLLETWEDYHCFANFFVISARKPFVCQFSAQRSWPAGTADFYLPKDTPSYGVKDRDTLKLKDNIRDVDKDKSKDANQDVDNDKSKNKDLDVDMNKSKDVNQNVDNDKPKNKNQDVQDKSKDVNQDVDNLGTLRRYQLTIEKARIFCRYPEWFHSAHDRE</sequence>
<dbReference type="PANTHER" id="PTHR22801:SF63">
    <property type="entry name" value="C-TYPE LECTIN DOMAIN-CONTAINING PROTEIN"/>
    <property type="match status" value="1"/>
</dbReference>
<gene>
    <name evidence="4" type="ORF">RRG08_046175</name>
</gene>
<dbReference type="Gene3D" id="3.10.100.10">
    <property type="entry name" value="Mannose-Binding Protein A, subunit A"/>
    <property type="match status" value="1"/>
</dbReference>
<dbReference type="SMART" id="SM00034">
    <property type="entry name" value="CLECT"/>
    <property type="match status" value="1"/>
</dbReference>
<feature type="region of interest" description="Disordered" evidence="1">
    <location>
        <begin position="210"/>
        <end position="264"/>
    </location>
</feature>
<dbReference type="InterPro" id="IPR016187">
    <property type="entry name" value="CTDL_fold"/>
</dbReference>
<feature type="domain" description="C-type lectin" evidence="3">
    <location>
        <begin position="42"/>
        <end position="152"/>
    </location>
</feature>
<proteinExistence type="predicted"/>
<feature type="signal peptide" evidence="2">
    <location>
        <begin position="1"/>
        <end position="20"/>
    </location>
</feature>
<dbReference type="PROSITE" id="PS50041">
    <property type="entry name" value="C_TYPE_LECTIN_2"/>
    <property type="match status" value="1"/>
</dbReference>
<organism evidence="4 5">
    <name type="scientific">Elysia crispata</name>
    <name type="common">lettuce slug</name>
    <dbReference type="NCBI Taxonomy" id="231223"/>
    <lineage>
        <taxon>Eukaryota</taxon>
        <taxon>Metazoa</taxon>
        <taxon>Spiralia</taxon>
        <taxon>Lophotrochozoa</taxon>
        <taxon>Mollusca</taxon>
        <taxon>Gastropoda</taxon>
        <taxon>Heterobranchia</taxon>
        <taxon>Euthyneura</taxon>
        <taxon>Panpulmonata</taxon>
        <taxon>Sacoglossa</taxon>
        <taxon>Placobranchoidea</taxon>
        <taxon>Plakobranchidae</taxon>
        <taxon>Elysia</taxon>
    </lineage>
</organism>
<feature type="chain" id="PRO_5042149894" description="C-type lectin domain-containing protein" evidence="2">
    <location>
        <begin position="21"/>
        <end position="300"/>
    </location>
</feature>
<name>A0AAE0XNA9_9GAST</name>
<reference evidence="4" key="1">
    <citation type="journal article" date="2023" name="G3 (Bethesda)">
        <title>A reference genome for the long-term kleptoplast-retaining sea slug Elysia crispata morphotype clarki.</title>
        <authorList>
            <person name="Eastman K.E."/>
            <person name="Pendleton A.L."/>
            <person name="Shaikh M.A."/>
            <person name="Suttiyut T."/>
            <person name="Ogas R."/>
            <person name="Tomko P."/>
            <person name="Gavelis G."/>
            <person name="Widhalm J.R."/>
            <person name="Wisecaver J.H."/>
        </authorList>
    </citation>
    <scope>NUCLEOTIDE SEQUENCE</scope>
    <source>
        <strain evidence="4">ECLA1</strain>
    </source>
</reference>
<dbReference type="InterPro" id="IPR016186">
    <property type="entry name" value="C-type_lectin-like/link_sf"/>
</dbReference>
<evidence type="ECO:0000256" key="2">
    <source>
        <dbReference type="SAM" id="SignalP"/>
    </source>
</evidence>
<evidence type="ECO:0000313" key="4">
    <source>
        <dbReference type="EMBL" id="KAK3698673.1"/>
    </source>
</evidence>
<evidence type="ECO:0000313" key="5">
    <source>
        <dbReference type="Proteomes" id="UP001283361"/>
    </source>
</evidence>
<dbReference type="InterPro" id="IPR050801">
    <property type="entry name" value="Ca-Dep_Lectins_ImmuneDev"/>
</dbReference>
<keyword evidence="5" id="KW-1185">Reference proteome</keyword>